<keyword evidence="2" id="KW-1185">Reference proteome</keyword>
<gene>
    <name evidence="1" type="ORF">BaRGS_00007716</name>
</gene>
<dbReference type="AlphaFoldDB" id="A0ABD0LPQ4"/>
<evidence type="ECO:0000313" key="1">
    <source>
        <dbReference type="EMBL" id="KAK7501231.1"/>
    </source>
</evidence>
<comment type="caution">
    <text evidence="1">The sequence shown here is derived from an EMBL/GenBank/DDBJ whole genome shotgun (WGS) entry which is preliminary data.</text>
</comment>
<name>A0ABD0LPQ4_9CAEN</name>
<dbReference type="Proteomes" id="UP001519460">
    <property type="component" value="Unassembled WGS sequence"/>
</dbReference>
<organism evidence="1 2">
    <name type="scientific">Batillaria attramentaria</name>
    <dbReference type="NCBI Taxonomy" id="370345"/>
    <lineage>
        <taxon>Eukaryota</taxon>
        <taxon>Metazoa</taxon>
        <taxon>Spiralia</taxon>
        <taxon>Lophotrochozoa</taxon>
        <taxon>Mollusca</taxon>
        <taxon>Gastropoda</taxon>
        <taxon>Caenogastropoda</taxon>
        <taxon>Sorbeoconcha</taxon>
        <taxon>Cerithioidea</taxon>
        <taxon>Batillariidae</taxon>
        <taxon>Batillaria</taxon>
    </lineage>
</organism>
<evidence type="ECO:0000313" key="2">
    <source>
        <dbReference type="Proteomes" id="UP001519460"/>
    </source>
</evidence>
<protein>
    <submittedName>
        <fullName evidence="1">Uncharacterized protein</fullName>
    </submittedName>
</protein>
<accession>A0ABD0LPQ4</accession>
<reference evidence="1 2" key="1">
    <citation type="journal article" date="2023" name="Sci. Data">
        <title>Genome assembly of the Korean intertidal mud-creeper Batillaria attramentaria.</title>
        <authorList>
            <person name="Patra A.K."/>
            <person name="Ho P.T."/>
            <person name="Jun S."/>
            <person name="Lee S.J."/>
            <person name="Kim Y."/>
            <person name="Won Y.J."/>
        </authorList>
    </citation>
    <scope>NUCLEOTIDE SEQUENCE [LARGE SCALE GENOMIC DNA]</scope>
    <source>
        <strain evidence="1">Wonlab-2016</strain>
    </source>
</reference>
<proteinExistence type="predicted"/>
<dbReference type="EMBL" id="JACVVK020000033">
    <property type="protein sequence ID" value="KAK7501231.1"/>
    <property type="molecule type" value="Genomic_DNA"/>
</dbReference>
<sequence length="100" mass="12085">MKVDRVSSSWRPPQKYEVFISIFFREHESRSCFQFLEDPTEVRGVHFLGNMKVDRVSSAWRPPQKYEVFISIFFREHESRSCFQFLEDPTEVRGVHFHIL</sequence>